<dbReference type="EMBL" id="BARV01005795">
    <property type="protein sequence ID" value="GAI17794.1"/>
    <property type="molecule type" value="Genomic_DNA"/>
</dbReference>
<comment type="caution">
    <text evidence="1">The sequence shown here is derived from an EMBL/GenBank/DDBJ whole genome shotgun (WGS) entry which is preliminary data.</text>
</comment>
<evidence type="ECO:0008006" key="2">
    <source>
        <dbReference type="Google" id="ProtNLM"/>
    </source>
</evidence>
<reference evidence="1" key="1">
    <citation type="journal article" date="2014" name="Front. Microbiol.">
        <title>High frequency of phylogenetically diverse reductive dehalogenase-homologous genes in deep subseafloor sedimentary metagenomes.</title>
        <authorList>
            <person name="Kawai M."/>
            <person name="Futagami T."/>
            <person name="Toyoda A."/>
            <person name="Takaki Y."/>
            <person name="Nishi S."/>
            <person name="Hori S."/>
            <person name="Arai W."/>
            <person name="Tsubouchi T."/>
            <person name="Morono Y."/>
            <person name="Uchiyama I."/>
            <person name="Ito T."/>
            <person name="Fujiyama A."/>
            <person name="Inagaki F."/>
            <person name="Takami H."/>
        </authorList>
    </citation>
    <scope>NUCLEOTIDE SEQUENCE</scope>
    <source>
        <strain evidence="1">Expedition CK06-06</strain>
    </source>
</reference>
<dbReference type="AlphaFoldDB" id="X1NGJ3"/>
<gene>
    <name evidence="1" type="ORF">S06H3_11775</name>
</gene>
<proteinExistence type="predicted"/>
<accession>X1NGJ3</accession>
<organism evidence="1">
    <name type="scientific">marine sediment metagenome</name>
    <dbReference type="NCBI Taxonomy" id="412755"/>
    <lineage>
        <taxon>unclassified sequences</taxon>
        <taxon>metagenomes</taxon>
        <taxon>ecological metagenomes</taxon>
    </lineage>
</organism>
<feature type="non-terminal residue" evidence="1">
    <location>
        <position position="46"/>
    </location>
</feature>
<name>X1NGJ3_9ZZZZ</name>
<protein>
    <recommendedName>
        <fullName evidence="2">Glycosyltransferase 2-like domain-containing protein</fullName>
    </recommendedName>
</protein>
<evidence type="ECO:0000313" key="1">
    <source>
        <dbReference type="EMBL" id="GAI17794.1"/>
    </source>
</evidence>
<sequence>MIEFELPLTVAITTWRDQKTIDRALKSVMDFADFIVVVYGKPGKVD</sequence>